<dbReference type="EMBL" id="QGTJ01000002">
    <property type="protein sequence ID" value="PWV64623.1"/>
    <property type="molecule type" value="Genomic_DNA"/>
</dbReference>
<dbReference type="Gene3D" id="3.10.450.50">
    <property type="match status" value="1"/>
</dbReference>
<dbReference type="Pfam" id="PF12680">
    <property type="entry name" value="SnoaL_2"/>
    <property type="match status" value="1"/>
</dbReference>
<dbReference type="GO" id="GO:0016853">
    <property type="term" value="F:isomerase activity"/>
    <property type="evidence" value="ECO:0007669"/>
    <property type="project" value="UniProtKB-KW"/>
</dbReference>
<dbReference type="AlphaFoldDB" id="A0A317MYC6"/>
<dbReference type="RefSeq" id="WP_170123484.1">
    <property type="nucleotide sequence ID" value="NZ_QGTJ01000002.1"/>
</dbReference>
<sequence>MNAPTQGLIERLYAALNARDYESVRELLGSEFVYSDSAECRQLGKAAYLRELKQAAQHVREHFFELCVMCNSDGSRAAAEYTVLGVSLDGDEGGNYRLIGGAFFELHEGLIQRISQHRNLTHSLVPGLLSQSD</sequence>
<dbReference type="InterPro" id="IPR037401">
    <property type="entry name" value="SnoaL-like"/>
</dbReference>
<evidence type="ECO:0000313" key="3">
    <source>
        <dbReference type="Proteomes" id="UP000246569"/>
    </source>
</evidence>
<comment type="caution">
    <text evidence="2">The sequence shown here is derived from an EMBL/GenBank/DDBJ whole genome shotgun (WGS) entry which is preliminary data.</text>
</comment>
<dbReference type="InterPro" id="IPR032710">
    <property type="entry name" value="NTF2-like_dom_sf"/>
</dbReference>
<keyword evidence="3" id="KW-1185">Reference proteome</keyword>
<name>A0A317MYC6_9GAMM</name>
<organism evidence="2 3">
    <name type="scientific">Plasticicumulans acidivorans</name>
    <dbReference type="NCBI Taxonomy" id="886464"/>
    <lineage>
        <taxon>Bacteria</taxon>
        <taxon>Pseudomonadati</taxon>
        <taxon>Pseudomonadota</taxon>
        <taxon>Gammaproteobacteria</taxon>
        <taxon>Candidatus Competibacteraceae</taxon>
        <taxon>Plasticicumulans</taxon>
    </lineage>
</organism>
<reference evidence="2 3" key="1">
    <citation type="submission" date="2018-05" db="EMBL/GenBank/DDBJ databases">
        <title>Genomic Encyclopedia of Type Strains, Phase IV (KMG-IV): sequencing the most valuable type-strain genomes for metagenomic binning, comparative biology and taxonomic classification.</title>
        <authorList>
            <person name="Goeker M."/>
        </authorList>
    </citation>
    <scope>NUCLEOTIDE SEQUENCE [LARGE SCALE GENOMIC DNA]</scope>
    <source>
        <strain evidence="2 3">DSM 23606</strain>
    </source>
</reference>
<accession>A0A317MYC6</accession>
<evidence type="ECO:0000259" key="1">
    <source>
        <dbReference type="Pfam" id="PF12680"/>
    </source>
</evidence>
<keyword evidence="2" id="KW-0413">Isomerase</keyword>
<feature type="domain" description="SnoaL-like" evidence="1">
    <location>
        <begin position="9"/>
        <end position="113"/>
    </location>
</feature>
<proteinExistence type="predicted"/>
<evidence type="ECO:0000313" key="2">
    <source>
        <dbReference type="EMBL" id="PWV64623.1"/>
    </source>
</evidence>
<protein>
    <submittedName>
        <fullName evidence="2">Steroid delta-isomerase-like uncharacterized protein</fullName>
    </submittedName>
</protein>
<dbReference type="SUPFAM" id="SSF54427">
    <property type="entry name" value="NTF2-like"/>
    <property type="match status" value="1"/>
</dbReference>
<gene>
    <name evidence="2" type="ORF">C7443_102273</name>
</gene>
<dbReference type="Proteomes" id="UP000246569">
    <property type="component" value="Unassembled WGS sequence"/>
</dbReference>